<evidence type="ECO:0000313" key="2">
    <source>
        <dbReference type="Proteomes" id="UP000594263"/>
    </source>
</evidence>
<dbReference type="Proteomes" id="UP000594263">
    <property type="component" value="Unplaced"/>
</dbReference>
<dbReference type="AlphaFoldDB" id="A0A7N0V4M2"/>
<accession>A0A7N0V4M2</accession>
<name>A0A7N0V4M2_KALFE</name>
<keyword evidence="2" id="KW-1185">Reference proteome</keyword>
<protein>
    <submittedName>
        <fullName evidence="1">Uncharacterized protein</fullName>
    </submittedName>
</protein>
<dbReference type="Gramene" id="Kaladp0096s0111.1.v1.1">
    <property type="protein sequence ID" value="Kaladp0096s0111.1.v1.1.CDS.1"/>
    <property type="gene ID" value="Kaladp0096s0111.v1.1"/>
</dbReference>
<proteinExistence type="predicted"/>
<dbReference type="EnsemblPlants" id="Kaladp0096s0111.2.v1.1">
    <property type="protein sequence ID" value="Kaladp0096s0111.2.v1.1.CDS.1"/>
    <property type="gene ID" value="Kaladp0096s0111.v1.1"/>
</dbReference>
<sequence>MGHYSVILDYNACGLMLVYSSLGCHHGLLVIHRFPDDNLTVLDDCCCITKYEISCTRYDSFTIELAMRLCIQGILVSIHSAIAKSRQV</sequence>
<reference evidence="1" key="1">
    <citation type="submission" date="2021-01" db="UniProtKB">
        <authorList>
            <consortium name="EnsemblPlants"/>
        </authorList>
    </citation>
    <scope>IDENTIFICATION</scope>
</reference>
<organism evidence="1 2">
    <name type="scientific">Kalanchoe fedtschenkoi</name>
    <name type="common">Lavender scallops</name>
    <name type="synonym">South American air plant</name>
    <dbReference type="NCBI Taxonomy" id="63787"/>
    <lineage>
        <taxon>Eukaryota</taxon>
        <taxon>Viridiplantae</taxon>
        <taxon>Streptophyta</taxon>
        <taxon>Embryophyta</taxon>
        <taxon>Tracheophyta</taxon>
        <taxon>Spermatophyta</taxon>
        <taxon>Magnoliopsida</taxon>
        <taxon>eudicotyledons</taxon>
        <taxon>Gunneridae</taxon>
        <taxon>Pentapetalae</taxon>
        <taxon>Saxifragales</taxon>
        <taxon>Crassulaceae</taxon>
        <taxon>Kalanchoe</taxon>
    </lineage>
</organism>
<dbReference type="EnsemblPlants" id="Kaladp0096s0111.1.v1.1">
    <property type="protein sequence ID" value="Kaladp0096s0111.1.v1.1.CDS.1"/>
    <property type="gene ID" value="Kaladp0096s0111.v1.1"/>
</dbReference>
<dbReference type="Gramene" id="Kaladp0096s0111.2.v1.1">
    <property type="protein sequence ID" value="Kaladp0096s0111.2.v1.1.CDS.1"/>
    <property type="gene ID" value="Kaladp0096s0111.v1.1"/>
</dbReference>
<evidence type="ECO:0000313" key="1">
    <source>
        <dbReference type="EnsemblPlants" id="Kaladp0096s0111.1.v1.1.CDS.1"/>
    </source>
</evidence>